<dbReference type="Pfam" id="PF13569">
    <property type="entry name" value="DUF4132"/>
    <property type="match status" value="1"/>
</dbReference>
<evidence type="ECO:0000313" key="2">
    <source>
        <dbReference type="EMBL" id="GES17540.1"/>
    </source>
</evidence>
<protein>
    <recommendedName>
        <fullName evidence="1">DUF4132 domain-containing protein</fullName>
    </recommendedName>
</protein>
<dbReference type="AlphaFoldDB" id="A0A5M3X8V5"/>
<dbReference type="RefSeq" id="WP_155342693.1">
    <property type="nucleotide sequence ID" value="NZ_BAAAHM010000001.1"/>
</dbReference>
<gene>
    <name evidence="2" type="ORF">Aple_004350</name>
</gene>
<keyword evidence="3" id="KW-1185">Reference proteome</keyword>
<dbReference type="Proteomes" id="UP000377595">
    <property type="component" value="Unassembled WGS sequence"/>
</dbReference>
<comment type="caution">
    <text evidence="2">The sequence shown here is derived from an EMBL/GenBank/DDBJ whole genome shotgun (WGS) entry which is preliminary data.</text>
</comment>
<reference evidence="2 3" key="1">
    <citation type="submission" date="2019-10" db="EMBL/GenBank/DDBJ databases">
        <title>Whole genome shotgun sequence of Acrocarpospora pleiomorpha NBRC 16267.</title>
        <authorList>
            <person name="Ichikawa N."/>
            <person name="Kimura A."/>
            <person name="Kitahashi Y."/>
            <person name="Komaki H."/>
            <person name="Oguchi A."/>
        </authorList>
    </citation>
    <scope>NUCLEOTIDE SEQUENCE [LARGE SCALE GENOMIC DNA]</scope>
    <source>
        <strain evidence="2 3">NBRC 16267</strain>
    </source>
</reference>
<dbReference type="OrthoDB" id="9763697at2"/>
<dbReference type="InterPro" id="IPR025406">
    <property type="entry name" value="DUF4132"/>
</dbReference>
<organism evidence="2 3">
    <name type="scientific">Acrocarpospora pleiomorpha</name>
    <dbReference type="NCBI Taxonomy" id="90975"/>
    <lineage>
        <taxon>Bacteria</taxon>
        <taxon>Bacillati</taxon>
        <taxon>Actinomycetota</taxon>
        <taxon>Actinomycetes</taxon>
        <taxon>Streptosporangiales</taxon>
        <taxon>Streptosporangiaceae</taxon>
        <taxon>Acrocarpospora</taxon>
    </lineage>
</organism>
<evidence type="ECO:0000259" key="1">
    <source>
        <dbReference type="Pfam" id="PF13569"/>
    </source>
</evidence>
<dbReference type="EMBL" id="BLAF01000004">
    <property type="protein sequence ID" value="GES17540.1"/>
    <property type="molecule type" value="Genomic_DNA"/>
</dbReference>
<evidence type="ECO:0000313" key="3">
    <source>
        <dbReference type="Proteomes" id="UP000377595"/>
    </source>
</evidence>
<feature type="domain" description="DUF4132" evidence="1">
    <location>
        <begin position="390"/>
        <end position="512"/>
    </location>
</feature>
<sequence>MPGSLSQDTQVSGGPLVVVQNDDLHGASYDYDHRVTFAGNWDHLEPATREAYQRFDALTEQGLDPGPGTDWRLYGTYAHTKLWLGPHGGHDYDERILRLVRTVAERAVDWTPSDAWNLAERAGYWARQGHTRHVELYRIPLSAAHLLHPQQRRDLFGHLTDLGELLPLLESLLTEEGPAGAVRNVVGEADPFATMLAEEYGPRLAGMLPLLRHWATADTPGPGDSWLTAVHDLLTPAAAALVHELVTHLAAYRGGPFVCHHADITWTEDRFLKDRSVSVVRGLIWTCEALDEPWVPSLLADAAVTCGTGHDGPGSTCRSETVAGAAVDVLARRGGTDTVTPLAFVQARVRAASVQENAARALDALADAAALTRDQFLDRTRPAADTEPREVEQARAATRYRLEQALIHQRAWTWREVGEHLLDHPVTGPDARALVWRIPGGPSGLPVRTADGWELAGHRPEGPVTLWHPVDASTEEVRAWRETGLAQPFEQVLREVYAEEPDRVAGHVVRYDLARTELIRHGWTGVSIGYWEHDRHEGQGEVVRDLAGWQARWMLRIVEGMSDEGWDLDALCATNPMTFHRNGHEVPVASVPPLVRSETLREADLTIAAASAGPNAQHLVDYYDGYWH</sequence>
<name>A0A5M3X8V5_9ACTN</name>
<proteinExistence type="predicted"/>
<accession>A0A5M3X8V5</accession>